<sequence length="522" mass="60355">MPSNITAIFQNPPTVQILNWLVQGNLASSMSRAVRFWVILGMIYRDRLLTDVFRYPDLRDHLYSSQHPTSEKLKSESFINGCSDLHCICAKSLNHWLHPSDAMRSQLQALTGFNLQQCETALSQSPFATVHRSLRGDLEKLAQIGWLKVLPRGEFQILPVDLLPQLSPDIYAVSNLGLINERSLSQLPMVNTWLSQNLSRQQCLDLLVALDTLSMVQPNLELLLDSLSELLIAEQDSDRLLSKHQKLPHTFVNLDYILPPEVQDRVDDYHKQLEDLWHTADSGVIQFNYEMIQQNSVLKPTDFSSFSSQVKQITVYPVCIHYLRRAKYLSAYGIDPDGNMGWHNYRLDRITSGSLKVLAWGDRHVPKALKQLRNSGKLPTSQEVEIELGKAWGFKFYEEPQLLLLRFSEDFARWYVDNTVRHPTFRAVPYARIAPLLQKAVSDDYERDIILEILRQRDPSDRYYQALIRPNDINIIQRLRDWRPNGEVLAPISLRQRMVDEATQELMHYLPLPKIQKKGNEF</sequence>
<dbReference type="InterPro" id="IPR023816">
    <property type="entry name" value="CRISPR-assoc_CYA0889"/>
</dbReference>
<protein>
    <submittedName>
        <fullName evidence="1">TIGR03985 family CRISPR-associated protein</fullName>
    </submittedName>
</protein>
<dbReference type="NCBIfam" id="TIGR03985">
    <property type="entry name" value="TIGR03985 family CRISPR-associated protein"/>
    <property type="match status" value="1"/>
</dbReference>
<proteinExistence type="predicted"/>
<name>A0A926UWM7_9CYAN</name>
<dbReference type="RefSeq" id="WP_190352643.1">
    <property type="nucleotide sequence ID" value="NZ_JACJPY010000090.1"/>
</dbReference>
<dbReference type="Proteomes" id="UP000631421">
    <property type="component" value="Unassembled WGS sequence"/>
</dbReference>
<organism evidence="1 2">
    <name type="scientific">Pseudanabaena cinerea FACHB-1277</name>
    <dbReference type="NCBI Taxonomy" id="2949581"/>
    <lineage>
        <taxon>Bacteria</taxon>
        <taxon>Bacillati</taxon>
        <taxon>Cyanobacteriota</taxon>
        <taxon>Cyanophyceae</taxon>
        <taxon>Pseudanabaenales</taxon>
        <taxon>Pseudanabaenaceae</taxon>
        <taxon>Pseudanabaena</taxon>
        <taxon>Pseudanabaena cinerea</taxon>
    </lineage>
</organism>
<dbReference type="AlphaFoldDB" id="A0A926UWM7"/>
<accession>A0A926UWM7</accession>
<evidence type="ECO:0000313" key="1">
    <source>
        <dbReference type="EMBL" id="MBD2152236.1"/>
    </source>
</evidence>
<dbReference type="EMBL" id="JACJPY010000090">
    <property type="protein sequence ID" value="MBD2152236.1"/>
    <property type="molecule type" value="Genomic_DNA"/>
</dbReference>
<reference evidence="1" key="2">
    <citation type="submission" date="2020-08" db="EMBL/GenBank/DDBJ databases">
        <authorList>
            <person name="Chen M."/>
            <person name="Teng W."/>
            <person name="Zhao L."/>
            <person name="Hu C."/>
            <person name="Zhou Y."/>
            <person name="Han B."/>
            <person name="Song L."/>
            <person name="Shu W."/>
        </authorList>
    </citation>
    <scope>NUCLEOTIDE SEQUENCE</scope>
    <source>
        <strain evidence="1">FACHB-1277</strain>
    </source>
</reference>
<comment type="caution">
    <text evidence="1">The sequence shown here is derived from an EMBL/GenBank/DDBJ whole genome shotgun (WGS) entry which is preliminary data.</text>
</comment>
<gene>
    <name evidence="1" type="ORF">H6F44_19240</name>
</gene>
<reference evidence="1" key="1">
    <citation type="journal article" date="2015" name="ISME J.">
        <title>Draft Genome Sequence of Streptomyces incarnatus NRRL8089, which Produces the Nucleoside Antibiotic Sinefungin.</title>
        <authorList>
            <person name="Oshima K."/>
            <person name="Hattori M."/>
            <person name="Shimizu H."/>
            <person name="Fukuda K."/>
            <person name="Nemoto M."/>
            <person name="Inagaki K."/>
            <person name="Tamura T."/>
        </authorList>
    </citation>
    <scope>NUCLEOTIDE SEQUENCE</scope>
    <source>
        <strain evidence="1">FACHB-1277</strain>
    </source>
</reference>
<keyword evidence="2" id="KW-1185">Reference proteome</keyword>
<evidence type="ECO:0000313" key="2">
    <source>
        <dbReference type="Proteomes" id="UP000631421"/>
    </source>
</evidence>